<dbReference type="SMART" id="SM00733">
    <property type="entry name" value="Mterf"/>
    <property type="match status" value="2"/>
</dbReference>
<proteinExistence type="evidence at transcript level"/>
<dbReference type="InterPro" id="IPR003690">
    <property type="entry name" value="MTERF"/>
</dbReference>
<reference evidence="4" key="1">
    <citation type="submission" date="2010-04" db="EMBL/GenBank/DDBJ databases">
        <authorList>
            <person name="Reid K.E."/>
            <person name="Liao N."/>
            <person name="Chan S."/>
            <person name="Docking R."/>
            <person name="Taylor G."/>
            <person name="Moore R."/>
            <person name="Mayo M."/>
            <person name="Munro S."/>
            <person name="King J."/>
            <person name="Yanchuk A."/>
            <person name="Holt R."/>
            <person name="Jones S."/>
            <person name="Marra M."/>
            <person name="Ritland C.E."/>
            <person name="Ritland K."/>
            <person name="Bohlmann J."/>
        </authorList>
    </citation>
    <scope>NUCLEOTIDE SEQUENCE</scope>
    <source>
        <tissue evidence="4">Bud</tissue>
    </source>
</reference>
<dbReference type="Pfam" id="PF02536">
    <property type="entry name" value="mTERF"/>
    <property type="match status" value="1"/>
</dbReference>
<evidence type="ECO:0000256" key="1">
    <source>
        <dbReference type="ARBA" id="ARBA00007692"/>
    </source>
</evidence>
<keyword evidence="2" id="KW-0806">Transcription termination</keyword>
<dbReference type="Gene3D" id="1.25.70.10">
    <property type="entry name" value="Transcription termination factor 3, mitochondrial"/>
    <property type="match status" value="1"/>
</dbReference>
<dbReference type="InterPro" id="IPR038538">
    <property type="entry name" value="MTERF_sf"/>
</dbReference>
<evidence type="ECO:0000256" key="2">
    <source>
        <dbReference type="ARBA" id="ARBA00022472"/>
    </source>
</evidence>
<protein>
    <submittedName>
        <fullName evidence="4">Uncharacterized protein</fullName>
    </submittedName>
</protein>
<evidence type="ECO:0000256" key="3">
    <source>
        <dbReference type="ARBA" id="ARBA00022946"/>
    </source>
</evidence>
<name>D5ADC3_PICSI</name>
<dbReference type="AlphaFoldDB" id="D5ADC3"/>
<keyword evidence="2" id="KW-0804">Transcription</keyword>
<organism evidence="4">
    <name type="scientific">Picea sitchensis</name>
    <name type="common">Sitka spruce</name>
    <name type="synonym">Pinus sitchensis</name>
    <dbReference type="NCBI Taxonomy" id="3332"/>
    <lineage>
        <taxon>Eukaryota</taxon>
        <taxon>Viridiplantae</taxon>
        <taxon>Streptophyta</taxon>
        <taxon>Embryophyta</taxon>
        <taxon>Tracheophyta</taxon>
        <taxon>Spermatophyta</taxon>
        <taxon>Pinopsida</taxon>
        <taxon>Pinidae</taxon>
        <taxon>Conifers I</taxon>
        <taxon>Pinales</taxon>
        <taxon>Pinaceae</taxon>
        <taxon>Picea</taxon>
    </lineage>
</organism>
<accession>D5ADC3</accession>
<keyword evidence="3" id="KW-0809">Transit peptide</keyword>
<dbReference type="EMBL" id="BT124280">
    <property type="protein sequence ID" value="ADE77542.1"/>
    <property type="molecule type" value="mRNA"/>
</dbReference>
<dbReference type="GO" id="GO:0006353">
    <property type="term" value="P:DNA-templated transcription termination"/>
    <property type="evidence" value="ECO:0007669"/>
    <property type="project" value="UniProtKB-KW"/>
</dbReference>
<dbReference type="GO" id="GO:0003676">
    <property type="term" value="F:nucleic acid binding"/>
    <property type="evidence" value="ECO:0007669"/>
    <property type="project" value="InterPro"/>
</dbReference>
<sequence>MGKIFRRHPQLLKNRMNFGSKVQFLLKIGLEKEDLGRTIYNAPQLLGLREEKLRPTVKFLENIGVTGSSLRKFRSKIAAKYNFPSKPWNQSVGYWQTCDSLSTTAYIKC</sequence>
<evidence type="ECO:0000313" key="4">
    <source>
        <dbReference type="EMBL" id="ADE77542.1"/>
    </source>
</evidence>
<comment type="similarity">
    <text evidence="1">Belongs to the mTERF family.</text>
</comment>
<keyword evidence="2" id="KW-0805">Transcription regulation</keyword>